<evidence type="ECO:0000313" key="11">
    <source>
        <dbReference type="Proteomes" id="UP000231382"/>
    </source>
</evidence>
<dbReference type="PANTHER" id="PTHR11831">
    <property type="entry name" value="30S 40S RIBOSOMAL PROTEIN"/>
    <property type="match status" value="1"/>
</dbReference>
<dbReference type="InterPro" id="IPR005709">
    <property type="entry name" value="Ribosomal_uS4_bac-type"/>
</dbReference>
<comment type="function">
    <text evidence="7">With S5 and S12 plays an important role in translational accuracy.</text>
</comment>
<evidence type="ECO:0000259" key="8">
    <source>
        <dbReference type="SMART" id="SM00363"/>
    </source>
</evidence>
<evidence type="ECO:0000256" key="7">
    <source>
        <dbReference type="HAMAP-Rule" id="MF_01306"/>
    </source>
</evidence>
<dbReference type="AlphaFoldDB" id="A0A2H0W634"/>
<dbReference type="Gene3D" id="3.10.290.10">
    <property type="entry name" value="RNA-binding S4 domain"/>
    <property type="match status" value="1"/>
</dbReference>
<comment type="function">
    <text evidence="7">One of the primary rRNA binding proteins, it binds directly to 16S rRNA where it nucleates assembly of the body of the 30S subunit.</text>
</comment>
<dbReference type="SMART" id="SM01390">
    <property type="entry name" value="Ribosomal_S4"/>
    <property type="match status" value="1"/>
</dbReference>
<protein>
    <recommendedName>
        <fullName evidence="6 7">Small ribosomal subunit protein uS4</fullName>
    </recommendedName>
</protein>
<evidence type="ECO:0000259" key="9">
    <source>
        <dbReference type="SMART" id="SM01390"/>
    </source>
</evidence>
<reference evidence="11" key="1">
    <citation type="submission" date="2017-09" db="EMBL/GenBank/DDBJ databases">
        <title>Depth-based differentiation of microbial function through sediment-hosted aquifers and enrichment of novel symbionts in the deep terrestrial subsurface.</title>
        <authorList>
            <person name="Probst A.J."/>
            <person name="Ladd B."/>
            <person name="Jarett J.K."/>
            <person name="Geller-Mcgrath D.E."/>
            <person name="Sieber C.M.K."/>
            <person name="Emerson J.B."/>
            <person name="Anantharaman K."/>
            <person name="Thomas B.C."/>
            <person name="Malmstrom R."/>
            <person name="Stieglmeier M."/>
            <person name="Klingl A."/>
            <person name="Woyke T."/>
            <person name="Ryan C.M."/>
            <person name="Banfield J.F."/>
        </authorList>
    </citation>
    <scope>NUCLEOTIDE SEQUENCE [LARGE SCALE GENOMIC DNA]</scope>
</reference>
<dbReference type="GO" id="GO:0042274">
    <property type="term" value="P:ribosomal small subunit biogenesis"/>
    <property type="evidence" value="ECO:0007669"/>
    <property type="project" value="TreeGrafter"/>
</dbReference>
<dbReference type="InterPro" id="IPR036986">
    <property type="entry name" value="S4_RNA-bd_sf"/>
</dbReference>
<keyword evidence="2 7" id="KW-0699">rRNA-binding</keyword>
<dbReference type="FunFam" id="3.10.290.10:FF:000001">
    <property type="entry name" value="30S ribosomal protein S4"/>
    <property type="match status" value="1"/>
</dbReference>
<evidence type="ECO:0000256" key="5">
    <source>
        <dbReference type="ARBA" id="ARBA00023274"/>
    </source>
</evidence>
<dbReference type="InterPro" id="IPR002942">
    <property type="entry name" value="S4_RNA-bd"/>
</dbReference>
<dbReference type="NCBIfam" id="NF003717">
    <property type="entry name" value="PRK05327.1"/>
    <property type="match status" value="1"/>
</dbReference>
<dbReference type="GO" id="GO:0019843">
    <property type="term" value="F:rRNA binding"/>
    <property type="evidence" value="ECO:0007669"/>
    <property type="project" value="UniProtKB-UniRule"/>
</dbReference>
<evidence type="ECO:0000256" key="6">
    <source>
        <dbReference type="ARBA" id="ARBA00035254"/>
    </source>
</evidence>
<organism evidence="10 11">
    <name type="scientific">Candidatus Berkelbacteria bacterium CG10_big_fil_rev_8_21_14_0_10_43_13</name>
    <dbReference type="NCBI Taxonomy" id="1974514"/>
    <lineage>
        <taxon>Bacteria</taxon>
        <taxon>Candidatus Berkelbacteria</taxon>
    </lineage>
</organism>
<name>A0A2H0W634_9BACT</name>
<dbReference type="PROSITE" id="PS50889">
    <property type="entry name" value="S4"/>
    <property type="match status" value="1"/>
</dbReference>
<dbReference type="InterPro" id="IPR022801">
    <property type="entry name" value="Ribosomal_uS4"/>
</dbReference>
<dbReference type="Pfam" id="PF00163">
    <property type="entry name" value="Ribosomal_S4"/>
    <property type="match status" value="1"/>
</dbReference>
<comment type="subunit">
    <text evidence="7">Part of the 30S ribosomal subunit. Contacts protein S5. The interaction surface between S4 and S5 is involved in control of translational fidelity.</text>
</comment>
<evidence type="ECO:0000256" key="1">
    <source>
        <dbReference type="ARBA" id="ARBA00007465"/>
    </source>
</evidence>
<sequence length="197" mass="22465">MNDACEKCRREGEKLLLKGEKCLGPKCTLIKRPYAPGQHGQGFRKKVSEYGRQLREKQKARRIYGISESQFSNYVKRANMMVGNNSENLIQLLEARADNVVYRLGFASSRAMARQFVSHGLFNIDGHKVKTPSIQVYEGASIEPRKKAMFKETTLNSAITWLDIDAKKLTGVVKHLPVRDEIDTPIQESLIIEFYSR</sequence>
<evidence type="ECO:0000313" key="10">
    <source>
        <dbReference type="EMBL" id="PIS07555.1"/>
    </source>
</evidence>
<dbReference type="GO" id="GO:0015935">
    <property type="term" value="C:small ribosomal subunit"/>
    <property type="evidence" value="ECO:0007669"/>
    <property type="project" value="InterPro"/>
</dbReference>
<feature type="domain" description="RNA-binding S4" evidence="8">
    <location>
        <begin position="95"/>
        <end position="154"/>
    </location>
</feature>
<dbReference type="Pfam" id="PF01479">
    <property type="entry name" value="S4"/>
    <property type="match status" value="1"/>
</dbReference>
<dbReference type="Gene3D" id="1.10.1050.10">
    <property type="entry name" value="Ribosomal Protein S4 Delta 41, Chain A, domain 1"/>
    <property type="match status" value="1"/>
</dbReference>
<comment type="caution">
    <text evidence="10">The sequence shown here is derived from an EMBL/GenBank/DDBJ whole genome shotgun (WGS) entry which is preliminary data.</text>
</comment>
<dbReference type="CDD" id="cd00165">
    <property type="entry name" value="S4"/>
    <property type="match status" value="1"/>
</dbReference>
<dbReference type="SUPFAM" id="SSF55174">
    <property type="entry name" value="Alpha-L RNA-binding motif"/>
    <property type="match status" value="1"/>
</dbReference>
<accession>A0A2H0W634</accession>
<dbReference type="PANTHER" id="PTHR11831:SF4">
    <property type="entry name" value="SMALL RIBOSOMAL SUBUNIT PROTEIN US4M"/>
    <property type="match status" value="1"/>
</dbReference>
<dbReference type="Proteomes" id="UP000231382">
    <property type="component" value="Unassembled WGS sequence"/>
</dbReference>
<evidence type="ECO:0000256" key="2">
    <source>
        <dbReference type="ARBA" id="ARBA00022730"/>
    </source>
</evidence>
<dbReference type="NCBIfam" id="TIGR01017">
    <property type="entry name" value="rpsD_bact"/>
    <property type="match status" value="1"/>
</dbReference>
<comment type="similarity">
    <text evidence="1 7">Belongs to the universal ribosomal protein uS4 family.</text>
</comment>
<dbReference type="HAMAP" id="MF_01306_B">
    <property type="entry name" value="Ribosomal_uS4_B"/>
    <property type="match status" value="1"/>
</dbReference>
<dbReference type="InterPro" id="IPR001912">
    <property type="entry name" value="Ribosomal_uS4_N"/>
</dbReference>
<keyword evidence="3 7" id="KW-0694">RNA-binding</keyword>
<dbReference type="GO" id="GO:0006412">
    <property type="term" value="P:translation"/>
    <property type="evidence" value="ECO:0007669"/>
    <property type="project" value="UniProtKB-UniRule"/>
</dbReference>
<keyword evidence="4 7" id="KW-0689">Ribosomal protein</keyword>
<feature type="domain" description="Small ribosomal subunit protein uS4 N-terminal" evidence="9">
    <location>
        <begin position="2"/>
        <end position="94"/>
    </location>
</feature>
<gene>
    <name evidence="7" type="primary">rpsD</name>
    <name evidence="10" type="ORF">COT78_02550</name>
</gene>
<evidence type="ECO:0000256" key="4">
    <source>
        <dbReference type="ARBA" id="ARBA00022980"/>
    </source>
</evidence>
<keyword evidence="5 7" id="KW-0687">Ribonucleoprotein</keyword>
<dbReference type="EMBL" id="PEZW01000018">
    <property type="protein sequence ID" value="PIS07555.1"/>
    <property type="molecule type" value="Genomic_DNA"/>
</dbReference>
<evidence type="ECO:0000256" key="3">
    <source>
        <dbReference type="ARBA" id="ARBA00022884"/>
    </source>
</evidence>
<dbReference type="GO" id="GO:0003735">
    <property type="term" value="F:structural constituent of ribosome"/>
    <property type="evidence" value="ECO:0007669"/>
    <property type="project" value="InterPro"/>
</dbReference>
<proteinExistence type="inferred from homology"/>
<dbReference type="SMART" id="SM00363">
    <property type="entry name" value="S4"/>
    <property type="match status" value="1"/>
</dbReference>